<keyword evidence="2" id="KW-1185">Reference proteome</keyword>
<proteinExistence type="predicted"/>
<name>A0A1I3X5D5_9BACT</name>
<dbReference type="Proteomes" id="UP000198635">
    <property type="component" value="Unassembled WGS sequence"/>
</dbReference>
<accession>A0A1I3X5D5</accession>
<protein>
    <submittedName>
        <fullName evidence="1">Uncharacterized protein</fullName>
    </submittedName>
</protein>
<evidence type="ECO:0000313" key="1">
    <source>
        <dbReference type="EMBL" id="SFK14813.1"/>
    </source>
</evidence>
<reference evidence="2" key="1">
    <citation type="submission" date="2016-10" db="EMBL/GenBank/DDBJ databases">
        <authorList>
            <person name="Varghese N."/>
            <person name="Submissions S."/>
        </authorList>
    </citation>
    <scope>NUCLEOTIDE SEQUENCE [LARGE SCALE GENOMIC DNA]</scope>
    <source>
        <strain evidence="2">DSM 5918</strain>
    </source>
</reference>
<evidence type="ECO:0000313" key="2">
    <source>
        <dbReference type="Proteomes" id="UP000198635"/>
    </source>
</evidence>
<dbReference type="AlphaFoldDB" id="A0A1I3X5D5"/>
<sequence length="45" mass="5544">MNSTDEKQKKYRVYFKKLLTKKQINIITNNYSEAKIIEKLIKYKF</sequence>
<gene>
    <name evidence="1" type="ORF">SAMN04488082_11558</name>
</gene>
<organism evidence="1 2">
    <name type="scientific">Desulfomicrobium apsheronum</name>
    <dbReference type="NCBI Taxonomy" id="52560"/>
    <lineage>
        <taxon>Bacteria</taxon>
        <taxon>Pseudomonadati</taxon>
        <taxon>Thermodesulfobacteriota</taxon>
        <taxon>Desulfovibrionia</taxon>
        <taxon>Desulfovibrionales</taxon>
        <taxon>Desulfomicrobiaceae</taxon>
        <taxon>Desulfomicrobium</taxon>
    </lineage>
</organism>
<dbReference type="EMBL" id="FORX01000015">
    <property type="protein sequence ID" value="SFK14813.1"/>
    <property type="molecule type" value="Genomic_DNA"/>
</dbReference>